<evidence type="ECO:0000313" key="1">
    <source>
        <dbReference type="EMBL" id="KAG8239076.1"/>
    </source>
</evidence>
<dbReference type="OrthoDB" id="411871at2759"/>
<name>A0A8K0P9L1_LADFU</name>
<gene>
    <name evidence="1" type="ORF">J437_LFUL018732</name>
</gene>
<proteinExistence type="predicted"/>
<comment type="caution">
    <text evidence="1">The sequence shown here is derived from an EMBL/GenBank/DDBJ whole genome shotgun (WGS) entry which is preliminary data.</text>
</comment>
<protein>
    <submittedName>
        <fullName evidence="1">Uncharacterized protein</fullName>
    </submittedName>
</protein>
<sequence length="195" mass="22191">MRPRTIYACATNAHATEWQYNEADEKGEEVLVAYDDQCLTVLNNNRMHATTYAGHRTNIDVTACSSLLLEQVMEGITTSVHNALLTTIALERLAPSLTRKWRRFNVRNANWVELTQDMRMTGATLTGSPNKDAMRITDTIYNTCAKHIPLCGEKPCRPACWWSLKLEKQKQLLDAPADRLNVQLTLRTSVRQRDN</sequence>
<evidence type="ECO:0000313" key="2">
    <source>
        <dbReference type="Proteomes" id="UP000792457"/>
    </source>
</evidence>
<dbReference type="Proteomes" id="UP000792457">
    <property type="component" value="Unassembled WGS sequence"/>
</dbReference>
<keyword evidence="2" id="KW-1185">Reference proteome</keyword>
<reference evidence="1" key="2">
    <citation type="submission" date="2017-10" db="EMBL/GenBank/DDBJ databases">
        <title>Ladona fulva Genome sequencing and assembly.</title>
        <authorList>
            <person name="Murali S."/>
            <person name="Richards S."/>
            <person name="Bandaranaike D."/>
            <person name="Bellair M."/>
            <person name="Blankenburg K."/>
            <person name="Chao H."/>
            <person name="Dinh H."/>
            <person name="Doddapaneni H."/>
            <person name="Dugan-Rocha S."/>
            <person name="Elkadiri S."/>
            <person name="Gnanaolivu R."/>
            <person name="Hernandez B."/>
            <person name="Skinner E."/>
            <person name="Javaid M."/>
            <person name="Lee S."/>
            <person name="Li M."/>
            <person name="Ming W."/>
            <person name="Munidasa M."/>
            <person name="Muniz J."/>
            <person name="Nguyen L."/>
            <person name="Hughes D."/>
            <person name="Osuji N."/>
            <person name="Pu L.-L."/>
            <person name="Puazo M."/>
            <person name="Qu C."/>
            <person name="Quiroz J."/>
            <person name="Raj R."/>
            <person name="Weissenberger G."/>
            <person name="Xin Y."/>
            <person name="Zou X."/>
            <person name="Han Y."/>
            <person name="Worley K."/>
            <person name="Muzny D."/>
            <person name="Gibbs R."/>
        </authorList>
    </citation>
    <scope>NUCLEOTIDE SEQUENCE</scope>
    <source>
        <strain evidence="1">Sampled in the wild</strain>
    </source>
</reference>
<dbReference type="AlphaFoldDB" id="A0A8K0P9L1"/>
<organism evidence="1 2">
    <name type="scientific">Ladona fulva</name>
    <name type="common">Scarce chaser dragonfly</name>
    <name type="synonym">Libellula fulva</name>
    <dbReference type="NCBI Taxonomy" id="123851"/>
    <lineage>
        <taxon>Eukaryota</taxon>
        <taxon>Metazoa</taxon>
        <taxon>Ecdysozoa</taxon>
        <taxon>Arthropoda</taxon>
        <taxon>Hexapoda</taxon>
        <taxon>Insecta</taxon>
        <taxon>Pterygota</taxon>
        <taxon>Palaeoptera</taxon>
        <taxon>Odonata</taxon>
        <taxon>Epiprocta</taxon>
        <taxon>Anisoptera</taxon>
        <taxon>Libelluloidea</taxon>
        <taxon>Libellulidae</taxon>
        <taxon>Ladona</taxon>
    </lineage>
</organism>
<reference evidence="1" key="1">
    <citation type="submission" date="2013-04" db="EMBL/GenBank/DDBJ databases">
        <authorList>
            <person name="Qu J."/>
            <person name="Murali S.C."/>
            <person name="Bandaranaike D."/>
            <person name="Bellair M."/>
            <person name="Blankenburg K."/>
            <person name="Chao H."/>
            <person name="Dinh H."/>
            <person name="Doddapaneni H."/>
            <person name="Downs B."/>
            <person name="Dugan-Rocha S."/>
            <person name="Elkadiri S."/>
            <person name="Gnanaolivu R.D."/>
            <person name="Hernandez B."/>
            <person name="Javaid M."/>
            <person name="Jayaseelan J.C."/>
            <person name="Lee S."/>
            <person name="Li M."/>
            <person name="Ming W."/>
            <person name="Munidasa M."/>
            <person name="Muniz J."/>
            <person name="Nguyen L."/>
            <person name="Ongeri F."/>
            <person name="Osuji N."/>
            <person name="Pu L.-L."/>
            <person name="Puazo M."/>
            <person name="Qu C."/>
            <person name="Quiroz J."/>
            <person name="Raj R."/>
            <person name="Weissenberger G."/>
            <person name="Xin Y."/>
            <person name="Zou X."/>
            <person name="Han Y."/>
            <person name="Richards S."/>
            <person name="Worley K."/>
            <person name="Muzny D."/>
            <person name="Gibbs R."/>
        </authorList>
    </citation>
    <scope>NUCLEOTIDE SEQUENCE</scope>
    <source>
        <strain evidence="1">Sampled in the wild</strain>
    </source>
</reference>
<dbReference type="EMBL" id="KZ309506">
    <property type="protein sequence ID" value="KAG8239076.1"/>
    <property type="molecule type" value="Genomic_DNA"/>
</dbReference>
<dbReference type="Gene3D" id="3.60.10.10">
    <property type="entry name" value="Endonuclease/exonuclease/phosphatase"/>
    <property type="match status" value="1"/>
</dbReference>
<accession>A0A8K0P9L1</accession>
<dbReference type="SUPFAM" id="SSF56219">
    <property type="entry name" value="DNase I-like"/>
    <property type="match status" value="1"/>
</dbReference>
<dbReference type="InterPro" id="IPR036691">
    <property type="entry name" value="Endo/exonu/phosph_ase_sf"/>
</dbReference>